<reference evidence="1" key="1">
    <citation type="journal article" date="2014" name="Int. J. Syst. Evol. Microbiol.">
        <title>Complete genome of a new Firmicutes species belonging to the dominant human colonic microbiota ('Ruminococcus bicirculans') reveals two chromosomes and a selective capacity to utilize plant glucans.</title>
        <authorList>
            <consortium name="NISC Comparative Sequencing Program"/>
            <person name="Wegmann U."/>
            <person name="Louis P."/>
            <person name="Goesmann A."/>
            <person name="Henrissat B."/>
            <person name="Duncan S.H."/>
            <person name="Flint H.J."/>
        </authorList>
    </citation>
    <scope>NUCLEOTIDE SEQUENCE</scope>
    <source>
        <strain evidence="1">NBRC 102424</strain>
    </source>
</reference>
<name>A0ABQ5TSC0_9GAMM</name>
<comment type="caution">
    <text evidence="1">The sequence shown here is derived from an EMBL/GenBank/DDBJ whole genome shotgun (WGS) entry which is preliminary data.</text>
</comment>
<reference evidence="1" key="2">
    <citation type="submission" date="2023-01" db="EMBL/GenBank/DDBJ databases">
        <title>Draft genome sequence of Methylophaga thalassica strain NBRC 102424.</title>
        <authorList>
            <person name="Sun Q."/>
            <person name="Mori K."/>
        </authorList>
    </citation>
    <scope>NUCLEOTIDE SEQUENCE</scope>
    <source>
        <strain evidence="1">NBRC 102424</strain>
    </source>
</reference>
<evidence type="ECO:0000313" key="1">
    <source>
        <dbReference type="EMBL" id="GLP98665.1"/>
    </source>
</evidence>
<dbReference type="RefSeq" id="WP_284722324.1">
    <property type="nucleotide sequence ID" value="NZ_BSND01000003.1"/>
</dbReference>
<sequence length="56" mass="6172">MVIAAKTINGLKRRAKQIKRAVNVPHCQALDIASQEAGFNNYKDALEKIPAPEVKL</sequence>
<evidence type="ECO:0000313" key="2">
    <source>
        <dbReference type="Proteomes" id="UP001161423"/>
    </source>
</evidence>
<dbReference type="Proteomes" id="UP001161423">
    <property type="component" value="Unassembled WGS sequence"/>
</dbReference>
<proteinExistence type="predicted"/>
<dbReference type="EMBL" id="BSND01000003">
    <property type="protein sequence ID" value="GLP98665.1"/>
    <property type="molecule type" value="Genomic_DNA"/>
</dbReference>
<protein>
    <submittedName>
        <fullName evidence="1">Uncharacterized protein</fullName>
    </submittedName>
</protein>
<keyword evidence="2" id="KW-1185">Reference proteome</keyword>
<gene>
    <name evidence="1" type="ORF">GCM10007891_05190</name>
</gene>
<accession>A0ABQ5TSC0</accession>
<organism evidence="1 2">
    <name type="scientific">Methylophaga thalassica</name>
    <dbReference type="NCBI Taxonomy" id="40223"/>
    <lineage>
        <taxon>Bacteria</taxon>
        <taxon>Pseudomonadati</taxon>
        <taxon>Pseudomonadota</taxon>
        <taxon>Gammaproteobacteria</taxon>
        <taxon>Thiotrichales</taxon>
        <taxon>Piscirickettsiaceae</taxon>
        <taxon>Methylophaga</taxon>
    </lineage>
</organism>